<gene>
    <name evidence="4" type="ORF">EFB08_01675</name>
</gene>
<accession>A0A3M9N0E6</accession>
<evidence type="ECO:0000259" key="3">
    <source>
        <dbReference type="Pfam" id="PF01833"/>
    </source>
</evidence>
<protein>
    <recommendedName>
        <fullName evidence="3">IPT/TIG domain-containing protein</fullName>
    </recommendedName>
</protein>
<evidence type="ECO:0000313" key="4">
    <source>
        <dbReference type="EMBL" id="RNI31264.1"/>
    </source>
</evidence>
<keyword evidence="5" id="KW-1185">Reference proteome</keyword>
<dbReference type="RefSeq" id="WP_123125168.1">
    <property type="nucleotide sequence ID" value="NZ_RJJD01000001.1"/>
</dbReference>
<dbReference type="AlphaFoldDB" id="A0A3M9N0E6"/>
<keyword evidence="1" id="KW-0325">Glycoprotein</keyword>
<evidence type="ECO:0000256" key="1">
    <source>
        <dbReference type="ARBA" id="ARBA00023180"/>
    </source>
</evidence>
<dbReference type="Proteomes" id="UP000272117">
    <property type="component" value="Unassembled WGS sequence"/>
</dbReference>
<evidence type="ECO:0000313" key="5">
    <source>
        <dbReference type="Proteomes" id="UP000272117"/>
    </source>
</evidence>
<name>A0A3M9N0E6_9BACT</name>
<dbReference type="Gene3D" id="2.60.40.10">
    <property type="entry name" value="Immunoglobulins"/>
    <property type="match status" value="6"/>
</dbReference>
<dbReference type="PANTHER" id="PTHR31341">
    <property type="entry name" value="IPT/TIG DOMAIN-CONTAINING PROTEIN-RELATED-RELATED"/>
    <property type="match status" value="1"/>
</dbReference>
<feature type="domain" description="IPT/TIG" evidence="3">
    <location>
        <begin position="288"/>
        <end position="348"/>
    </location>
</feature>
<dbReference type="InterPro" id="IPR002909">
    <property type="entry name" value="IPT_dom"/>
</dbReference>
<dbReference type="SUPFAM" id="SSF81296">
    <property type="entry name" value="E set domains"/>
    <property type="match status" value="4"/>
</dbReference>
<sequence>MKNFYKIKLVLLAFLVVSMGFFTSCGDDDESSPNGGQVELLSFGPTGAKHGEEIRFIGHNLNKVESIELPGVTVNKTQFVEHTSDLIRLIVPEEAMEGKVTLKVSDGSDVVSKSELSFEVPITVTSVTGEAKPGTNISIKGTKLTWVEGVVFEQDTVKTFVSQSANEVVLQVPMTAKTGKLLIIGGGTEPSFIETEEELVVTLPVVTALAPASLNNGANLTITGTNLDLVKEVRFTGVGAAAVTNFVSQSATELVVKVPANATKGKLTIIPHSGVEVATTQEITLTLPAVTALSPASILHGENLTITGTNLDLVKEIEFVGVGAAKVTTFVSKTATQIVVKVPDNASKGALKLTALSGAVVTTSQELMITLPTVSSLSPSPVDPGQNLTINGTNLDLVKSIEFQGGTVVTTFVSKTPTRIVVQVPMNAKKGALKITTTKNYVVETGAQISIVLPAISSVTPEPVVAGNFLTISGTELNLVKSVVFTGGATVSSFVAHNDNQIVLVVPAAAKTGVLKLITTSNFEVTTDKQAQIGSAVPNIAHFIYDEGLNKAAWDLWGGWGKASQDTANTENPSRGSKAIKVSFNDPYGAFQLHPKNANAFAGYTHVVLYVRGTGTADTQMALQVKTTGGTTSGEGKFTVKGGTYSKIEVPISAFGNISEGVNEFYIKNYGTDPNTVYIDDIGLR</sequence>
<dbReference type="PROSITE" id="PS51257">
    <property type="entry name" value="PROKAR_LIPOPROTEIN"/>
    <property type="match status" value="1"/>
</dbReference>
<evidence type="ECO:0000256" key="2">
    <source>
        <dbReference type="SAM" id="SignalP"/>
    </source>
</evidence>
<dbReference type="InterPro" id="IPR013783">
    <property type="entry name" value="Ig-like_fold"/>
</dbReference>
<dbReference type="CDD" id="cd00102">
    <property type="entry name" value="IPT"/>
    <property type="match status" value="3"/>
</dbReference>
<feature type="domain" description="IPT/TIG" evidence="3">
    <location>
        <begin position="372"/>
        <end position="436"/>
    </location>
</feature>
<organism evidence="4 5">
    <name type="scientific">Rufibacter latericius</name>
    <dbReference type="NCBI Taxonomy" id="2487040"/>
    <lineage>
        <taxon>Bacteria</taxon>
        <taxon>Pseudomonadati</taxon>
        <taxon>Bacteroidota</taxon>
        <taxon>Cytophagia</taxon>
        <taxon>Cytophagales</taxon>
        <taxon>Hymenobacteraceae</taxon>
        <taxon>Rufibacter</taxon>
    </lineage>
</organism>
<dbReference type="InterPro" id="IPR052014">
    <property type="entry name" value="Dictyostelium_Tiger"/>
</dbReference>
<dbReference type="InterPro" id="IPR014756">
    <property type="entry name" value="Ig_E-set"/>
</dbReference>
<keyword evidence="2" id="KW-0732">Signal</keyword>
<dbReference type="EMBL" id="RJJD01000001">
    <property type="protein sequence ID" value="RNI31264.1"/>
    <property type="molecule type" value="Genomic_DNA"/>
</dbReference>
<feature type="signal peptide" evidence="2">
    <location>
        <begin position="1"/>
        <end position="26"/>
    </location>
</feature>
<proteinExistence type="predicted"/>
<comment type="caution">
    <text evidence="4">The sequence shown here is derived from an EMBL/GenBank/DDBJ whole genome shotgun (WGS) entry which is preliminary data.</text>
</comment>
<dbReference type="Gene3D" id="2.60.120.430">
    <property type="entry name" value="Galactose-binding lectin"/>
    <property type="match status" value="1"/>
</dbReference>
<feature type="domain" description="IPT/TIG" evidence="3">
    <location>
        <begin position="204"/>
        <end position="270"/>
    </location>
</feature>
<feature type="chain" id="PRO_5018099100" description="IPT/TIG domain-containing protein" evidence="2">
    <location>
        <begin position="27"/>
        <end position="685"/>
    </location>
</feature>
<reference evidence="4 5" key="1">
    <citation type="submission" date="2018-11" db="EMBL/GenBank/DDBJ databases">
        <title>Rufibacter latericius sp. nov., isolated from water in Baiyang Lake.</title>
        <authorList>
            <person name="Yang Y."/>
        </authorList>
    </citation>
    <scope>NUCLEOTIDE SEQUENCE [LARGE SCALE GENOMIC DNA]</scope>
    <source>
        <strain evidence="4 5">R-22-1c-1</strain>
    </source>
</reference>
<dbReference type="OrthoDB" id="660167at2"/>
<dbReference type="Pfam" id="PF01833">
    <property type="entry name" value="TIG"/>
    <property type="match status" value="3"/>
</dbReference>